<dbReference type="EMBL" id="JASCZI010060419">
    <property type="protein sequence ID" value="MED6130598.1"/>
    <property type="molecule type" value="Genomic_DNA"/>
</dbReference>
<name>A0ABU6S459_9FABA</name>
<gene>
    <name evidence="2" type="ORF">PIB30_002190</name>
</gene>
<organism evidence="2 3">
    <name type="scientific">Stylosanthes scabra</name>
    <dbReference type="NCBI Taxonomy" id="79078"/>
    <lineage>
        <taxon>Eukaryota</taxon>
        <taxon>Viridiplantae</taxon>
        <taxon>Streptophyta</taxon>
        <taxon>Embryophyta</taxon>
        <taxon>Tracheophyta</taxon>
        <taxon>Spermatophyta</taxon>
        <taxon>Magnoliopsida</taxon>
        <taxon>eudicotyledons</taxon>
        <taxon>Gunneridae</taxon>
        <taxon>Pentapetalae</taxon>
        <taxon>rosids</taxon>
        <taxon>fabids</taxon>
        <taxon>Fabales</taxon>
        <taxon>Fabaceae</taxon>
        <taxon>Papilionoideae</taxon>
        <taxon>50 kb inversion clade</taxon>
        <taxon>dalbergioids sensu lato</taxon>
        <taxon>Dalbergieae</taxon>
        <taxon>Pterocarpus clade</taxon>
        <taxon>Stylosanthes</taxon>
    </lineage>
</organism>
<reference evidence="2 3" key="1">
    <citation type="journal article" date="2023" name="Plants (Basel)">
        <title>Bridging the Gap: Combining Genomics and Transcriptomics Approaches to Understand Stylosanthes scabra, an Orphan Legume from the Brazilian Caatinga.</title>
        <authorList>
            <person name="Ferreira-Neto J.R.C."/>
            <person name="da Silva M.D."/>
            <person name="Binneck E."/>
            <person name="de Melo N.F."/>
            <person name="da Silva R.H."/>
            <person name="de Melo A.L.T.M."/>
            <person name="Pandolfi V."/>
            <person name="Bustamante F.O."/>
            <person name="Brasileiro-Vidal A.C."/>
            <person name="Benko-Iseppon A.M."/>
        </authorList>
    </citation>
    <scope>NUCLEOTIDE SEQUENCE [LARGE SCALE GENOMIC DNA]</scope>
    <source>
        <tissue evidence="2">Leaves</tissue>
    </source>
</reference>
<evidence type="ECO:0000313" key="2">
    <source>
        <dbReference type="EMBL" id="MED6130598.1"/>
    </source>
</evidence>
<proteinExistence type="predicted"/>
<evidence type="ECO:0000313" key="3">
    <source>
        <dbReference type="Proteomes" id="UP001341840"/>
    </source>
</evidence>
<keyword evidence="3" id="KW-1185">Reference proteome</keyword>
<dbReference type="Proteomes" id="UP001341840">
    <property type="component" value="Unassembled WGS sequence"/>
</dbReference>
<feature type="signal peptide" evidence="1">
    <location>
        <begin position="1"/>
        <end position="24"/>
    </location>
</feature>
<feature type="chain" id="PRO_5045648037" evidence="1">
    <location>
        <begin position="25"/>
        <end position="91"/>
    </location>
</feature>
<keyword evidence="1" id="KW-0732">Signal</keyword>
<sequence>MVKIATKIAFVMILLALVVTNGFGLRKTPKKEAIEKDCPGGCSYLIPVCSPMFPVCNNGVCTCSNIIVNNNHVSTKQERHNVNAMDDQNQN</sequence>
<protein>
    <submittedName>
        <fullName evidence="2">Uncharacterized protein</fullName>
    </submittedName>
</protein>
<evidence type="ECO:0000256" key="1">
    <source>
        <dbReference type="SAM" id="SignalP"/>
    </source>
</evidence>
<comment type="caution">
    <text evidence="2">The sequence shown here is derived from an EMBL/GenBank/DDBJ whole genome shotgun (WGS) entry which is preliminary data.</text>
</comment>
<accession>A0ABU6S459</accession>